<accession>A0ABS4GPR0</accession>
<dbReference type="RefSeq" id="WP_209810179.1">
    <property type="nucleotide sequence ID" value="NZ_JAGGKT010000005.1"/>
</dbReference>
<dbReference type="SUPFAM" id="SSF89360">
    <property type="entry name" value="HesB-like domain"/>
    <property type="match status" value="1"/>
</dbReference>
<dbReference type="EMBL" id="JAGGKT010000005">
    <property type="protein sequence ID" value="MBP1932112.1"/>
    <property type="molecule type" value="Genomic_DNA"/>
</dbReference>
<evidence type="ECO:0000313" key="2">
    <source>
        <dbReference type="Proteomes" id="UP001519343"/>
    </source>
</evidence>
<dbReference type="InterPro" id="IPR035903">
    <property type="entry name" value="HesB-like_dom_sf"/>
</dbReference>
<protein>
    <submittedName>
        <fullName evidence="1">Fe-S cluster assembly iron-binding protein IscA</fullName>
    </submittedName>
</protein>
<sequence>MKCTLSEAAAAKISEVIQEQEDKTLKLRVFIAHSHGDHAHYGLGLDHPTANDEVVPTAGIEVILEKGNEFLDGVMIDYDSERDAWSATNPEKGNHGDH</sequence>
<dbReference type="Gene3D" id="2.60.300.12">
    <property type="entry name" value="HesB-like domain"/>
    <property type="match status" value="1"/>
</dbReference>
<keyword evidence="2" id="KW-1185">Reference proteome</keyword>
<comment type="caution">
    <text evidence="1">The sequence shown here is derived from an EMBL/GenBank/DDBJ whole genome shotgun (WGS) entry which is preliminary data.</text>
</comment>
<reference evidence="1 2" key="1">
    <citation type="submission" date="2021-03" db="EMBL/GenBank/DDBJ databases">
        <title>Genomic Encyclopedia of Type Strains, Phase IV (KMG-IV): sequencing the most valuable type-strain genomes for metagenomic binning, comparative biology and taxonomic classification.</title>
        <authorList>
            <person name="Goeker M."/>
        </authorList>
    </citation>
    <scope>NUCLEOTIDE SEQUENCE [LARGE SCALE GENOMIC DNA]</scope>
    <source>
        <strain evidence="1 2">DSM 24738</strain>
    </source>
</reference>
<gene>
    <name evidence="1" type="ORF">J2Z37_002113</name>
</gene>
<name>A0ABS4GPR0_9BACL</name>
<dbReference type="Proteomes" id="UP001519343">
    <property type="component" value="Unassembled WGS sequence"/>
</dbReference>
<organism evidence="1 2">
    <name type="scientific">Ammoniphilus resinae</name>
    <dbReference type="NCBI Taxonomy" id="861532"/>
    <lineage>
        <taxon>Bacteria</taxon>
        <taxon>Bacillati</taxon>
        <taxon>Bacillota</taxon>
        <taxon>Bacilli</taxon>
        <taxon>Bacillales</taxon>
        <taxon>Paenibacillaceae</taxon>
        <taxon>Aneurinibacillus group</taxon>
        <taxon>Ammoniphilus</taxon>
    </lineage>
</organism>
<evidence type="ECO:0000313" key="1">
    <source>
        <dbReference type="EMBL" id="MBP1932112.1"/>
    </source>
</evidence>
<proteinExistence type="predicted"/>